<dbReference type="AlphaFoldDB" id="A0AAW8E8U8"/>
<organism evidence="9 10">
    <name type="scientific">Variovorax paradoxus</name>
    <dbReference type="NCBI Taxonomy" id="34073"/>
    <lineage>
        <taxon>Bacteria</taxon>
        <taxon>Pseudomonadati</taxon>
        <taxon>Pseudomonadota</taxon>
        <taxon>Betaproteobacteria</taxon>
        <taxon>Burkholderiales</taxon>
        <taxon>Comamonadaceae</taxon>
        <taxon>Variovorax</taxon>
    </lineage>
</organism>
<dbReference type="CDD" id="cd17369">
    <property type="entry name" value="MFS_ShiA_like"/>
    <property type="match status" value="1"/>
</dbReference>
<evidence type="ECO:0000259" key="8">
    <source>
        <dbReference type="PROSITE" id="PS50850"/>
    </source>
</evidence>
<dbReference type="Gene3D" id="1.20.1250.20">
    <property type="entry name" value="MFS general substrate transporter like domains"/>
    <property type="match status" value="1"/>
</dbReference>
<evidence type="ECO:0000256" key="7">
    <source>
        <dbReference type="SAM" id="Phobius"/>
    </source>
</evidence>
<proteinExistence type="predicted"/>
<dbReference type="SUPFAM" id="SSF103473">
    <property type="entry name" value="MFS general substrate transporter"/>
    <property type="match status" value="1"/>
</dbReference>
<feature type="transmembrane region" description="Helical" evidence="7">
    <location>
        <begin position="155"/>
        <end position="181"/>
    </location>
</feature>
<reference evidence="9" key="1">
    <citation type="submission" date="2023-07" db="EMBL/GenBank/DDBJ databases">
        <title>Sorghum-associated microbial communities from plants grown in Nebraska, USA.</title>
        <authorList>
            <person name="Schachtman D."/>
        </authorList>
    </citation>
    <scope>NUCLEOTIDE SEQUENCE</scope>
    <source>
        <strain evidence="9">DS3315</strain>
    </source>
</reference>
<dbReference type="EMBL" id="JAUSRV010000001">
    <property type="protein sequence ID" value="MDP9968980.1"/>
    <property type="molecule type" value="Genomic_DNA"/>
</dbReference>
<accession>A0AAW8E8U8</accession>
<comment type="subcellular location">
    <subcellularLocation>
        <location evidence="1">Cell membrane</location>
        <topology evidence="1">Multi-pass membrane protein</topology>
    </subcellularLocation>
</comment>
<dbReference type="RefSeq" id="WP_307591651.1">
    <property type="nucleotide sequence ID" value="NZ_JAUSRV010000001.1"/>
</dbReference>
<dbReference type="FunFam" id="1.20.1250.20:FF:000001">
    <property type="entry name" value="Dicarboxylate MFS transporter"/>
    <property type="match status" value="1"/>
</dbReference>
<feature type="transmembrane region" description="Helical" evidence="7">
    <location>
        <begin position="90"/>
        <end position="108"/>
    </location>
</feature>
<dbReference type="InterPro" id="IPR011701">
    <property type="entry name" value="MFS"/>
</dbReference>
<dbReference type="GO" id="GO:0005886">
    <property type="term" value="C:plasma membrane"/>
    <property type="evidence" value="ECO:0007669"/>
    <property type="project" value="UniProtKB-SubCell"/>
</dbReference>
<evidence type="ECO:0000256" key="6">
    <source>
        <dbReference type="ARBA" id="ARBA00023136"/>
    </source>
</evidence>
<gene>
    <name evidence="9" type="ORF">J2W39_000203</name>
</gene>
<keyword evidence="4 7" id="KW-0812">Transmembrane</keyword>
<dbReference type="Proteomes" id="UP001224845">
    <property type="component" value="Unassembled WGS sequence"/>
</dbReference>
<evidence type="ECO:0000313" key="9">
    <source>
        <dbReference type="EMBL" id="MDP9968980.1"/>
    </source>
</evidence>
<keyword evidence="2" id="KW-0813">Transport</keyword>
<feature type="transmembrane region" description="Helical" evidence="7">
    <location>
        <begin position="187"/>
        <end position="209"/>
    </location>
</feature>
<protein>
    <submittedName>
        <fullName evidence="9">MFS family permease</fullName>
    </submittedName>
</protein>
<feature type="transmembrane region" description="Helical" evidence="7">
    <location>
        <begin position="29"/>
        <end position="48"/>
    </location>
</feature>
<name>A0AAW8E8U8_VARPD</name>
<evidence type="ECO:0000256" key="1">
    <source>
        <dbReference type="ARBA" id="ARBA00004651"/>
    </source>
</evidence>
<dbReference type="InterPro" id="IPR036259">
    <property type="entry name" value="MFS_trans_sf"/>
</dbReference>
<dbReference type="Pfam" id="PF07690">
    <property type="entry name" value="MFS_1"/>
    <property type="match status" value="1"/>
</dbReference>
<keyword evidence="5 7" id="KW-1133">Transmembrane helix</keyword>
<evidence type="ECO:0000313" key="10">
    <source>
        <dbReference type="Proteomes" id="UP001224845"/>
    </source>
</evidence>
<feature type="transmembrane region" description="Helical" evidence="7">
    <location>
        <begin position="281"/>
        <end position="299"/>
    </location>
</feature>
<evidence type="ECO:0000256" key="3">
    <source>
        <dbReference type="ARBA" id="ARBA00022475"/>
    </source>
</evidence>
<comment type="caution">
    <text evidence="9">The sequence shown here is derived from an EMBL/GenBank/DDBJ whole genome shotgun (WGS) entry which is preliminary data.</text>
</comment>
<keyword evidence="3" id="KW-1003">Cell membrane</keyword>
<feature type="transmembrane region" description="Helical" evidence="7">
    <location>
        <begin position="311"/>
        <end position="330"/>
    </location>
</feature>
<feature type="transmembrane region" description="Helical" evidence="7">
    <location>
        <begin position="336"/>
        <end position="361"/>
    </location>
</feature>
<keyword evidence="6 7" id="KW-0472">Membrane</keyword>
<feature type="transmembrane region" description="Helical" evidence="7">
    <location>
        <begin position="401"/>
        <end position="421"/>
    </location>
</feature>
<dbReference type="PANTHER" id="PTHR43045:SF1">
    <property type="entry name" value="SHIKIMATE TRANSPORTER"/>
    <property type="match status" value="1"/>
</dbReference>
<evidence type="ECO:0000256" key="2">
    <source>
        <dbReference type="ARBA" id="ARBA00022448"/>
    </source>
</evidence>
<dbReference type="GO" id="GO:0022857">
    <property type="term" value="F:transmembrane transporter activity"/>
    <property type="evidence" value="ECO:0007669"/>
    <property type="project" value="InterPro"/>
</dbReference>
<evidence type="ECO:0000256" key="5">
    <source>
        <dbReference type="ARBA" id="ARBA00022989"/>
    </source>
</evidence>
<dbReference type="PANTHER" id="PTHR43045">
    <property type="entry name" value="SHIKIMATE TRANSPORTER"/>
    <property type="match status" value="1"/>
</dbReference>
<feature type="transmembrane region" description="Helical" evidence="7">
    <location>
        <begin position="54"/>
        <end position="78"/>
    </location>
</feature>
<feature type="domain" description="Major facilitator superfamily (MFS) profile" evidence="8">
    <location>
        <begin position="17"/>
        <end position="428"/>
    </location>
</feature>
<dbReference type="PROSITE" id="PS50850">
    <property type="entry name" value="MFS"/>
    <property type="match status" value="1"/>
</dbReference>
<feature type="transmembrane region" description="Helical" evidence="7">
    <location>
        <begin position="243"/>
        <end position="269"/>
    </location>
</feature>
<dbReference type="InterPro" id="IPR020846">
    <property type="entry name" value="MFS_dom"/>
</dbReference>
<evidence type="ECO:0000256" key="4">
    <source>
        <dbReference type="ARBA" id="ARBA00022692"/>
    </source>
</evidence>
<sequence length="438" mass="47749">MAYSPTETDEPVTPTRVATASMVGTVMEWYDFFLYAFTAALVFGQLFFPSYSAVAGTLASFATLAVGFVARPLGGILFGHFGDRIGRKTMLITSLVMMGGSTFAIGLLPTYASIGIWAAVLLTICRFFQGIALGGEWGGAVLMAVEYAPPHRRGFFGSIVQIGATLGLALATVVLFAFSYYLSKEEFLAWGWRVPFLLSIIMMISGLYIRMKVTETPAFRNVQAAGKIAKYPVVEVLKNHPRVVVYTALVYLGAITVPFYTVWVFLTYYATSVLKLDRSQVLLGVVLVNLLLTFVIMMAGSLSDRIGKKPILVIGSICVMAVAFPFFMVLDLREVKWAWAAMLMLGTPLWVMWAVLPAYFAEQFPEQLRYTGISLGSQAATIVGGLVPLFATAVLPVYDTWPISVLVLVCSVLGLGAMLALNRGELDRLTRMSGVRVA</sequence>
<feature type="transmembrane region" description="Helical" evidence="7">
    <location>
        <begin position="373"/>
        <end position="395"/>
    </location>
</feature>